<gene>
    <name evidence="3" type="ORF">X798_07261</name>
</gene>
<proteinExistence type="predicted"/>
<keyword evidence="1" id="KW-0677">Repeat</keyword>
<evidence type="ECO:0000313" key="3">
    <source>
        <dbReference type="EMBL" id="OZC05763.1"/>
    </source>
</evidence>
<dbReference type="PANTHER" id="PTHR12247">
    <property type="entry name" value="POLYCOMB GROUP PROTEIN"/>
    <property type="match status" value="1"/>
</dbReference>
<evidence type="ECO:0000256" key="1">
    <source>
        <dbReference type="ARBA" id="ARBA00022737"/>
    </source>
</evidence>
<accession>A0A238BKN1</accession>
<dbReference type="PROSITE" id="PS51079">
    <property type="entry name" value="MBT"/>
    <property type="match status" value="1"/>
</dbReference>
<dbReference type="GO" id="GO:0042393">
    <property type="term" value="F:histone binding"/>
    <property type="evidence" value="ECO:0007669"/>
    <property type="project" value="TreeGrafter"/>
</dbReference>
<dbReference type="AlphaFoldDB" id="A0A238BKN1"/>
<dbReference type="GO" id="GO:0005634">
    <property type="term" value="C:nucleus"/>
    <property type="evidence" value="ECO:0007669"/>
    <property type="project" value="InterPro"/>
</dbReference>
<organism evidence="3 4">
    <name type="scientific">Onchocerca flexuosa</name>
    <dbReference type="NCBI Taxonomy" id="387005"/>
    <lineage>
        <taxon>Eukaryota</taxon>
        <taxon>Metazoa</taxon>
        <taxon>Ecdysozoa</taxon>
        <taxon>Nematoda</taxon>
        <taxon>Chromadorea</taxon>
        <taxon>Rhabditida</taxon>
        <taxon>Spirurina</taxon>
        <taxon>Spiruromorpha</taxon>
        <taxon>Filarioidea</taxon>
        <taxon>Onchocercidae</taxon>
        <taxon>Onchocerca</taxon>
    </lineage>
</organism>
<reference evidence="3 4" key="1">
    <citation type="submission" date="2015-12" db="EMBL/GenBank/DDBJ databases">
        <title>Draft genome of the nematode, Onchocerca flexuosa.</title>
        <authorList>
            <person name="Mitreva M."/>
        </authorList>
    </citation>
    <scope>NUCLEOTIDE SEQUENCE [LARGE SCALE GENOMIC DNA]</scope>
    <source>
        <strain evidence="3">Red Deer</strain>
    </source>
</reference>
<name>A0A238BKN1_9BILA</name>
<dbReference type="InterPro" id="IPR004092">
    <property type="entry name" value="Mbt"/>
</dbReference>
<evidence type="ECO:0000256" key="2">
    <source>
        <dbReference type="PROSITE-ProRule" id="PRU00459"/>
    </source>
</evidence>
<dbReference type="Proteomes" id="UP000242913">
    <property type="component" value="Unassembled WGS sequence"/>
</dbReference>
<feature type="repeat" description="MBT" evidence="2">
    <location>
        <begin position="73"/>
        <end position="196"/>
    </location>
</feature>
<sequence>MQFEDEGDHLELLDSTVSSRIRPARVEKVIGTRIWVRVNQMFLNQSDIDDSDIQRRNNILDLTVLIETVFASSKKSTNVPYEEHDTYPSLFKTYVETEARKDDIRWEKGMKLEVLDPLDTWKELRVSTVIEVMDDGFLKSKLNLFSFTYFCNLCTVLQIGFDGEEMEDDPVPLHSTSELLFPVGYAKKYGIRLRGPKNIETLSVKVLMNVIRILMKIFKFIKIGSKLEATDMCEPHLICPATIAGHRGRLLRIEYDGWDSSYDQLFDYRYSFKINDNFGFNLTHFIRISYKIP</sequence>
<keyword evidence="4" id="KW-1185">Reference proteome</keyword>
<dbReference type="InterPro" id="IPR050548">
    <property type="entry name" value="PcG_chromatin_remod_factors"/>
</dbReference>
<dbReference type="OrthoDB" id="8188861at2759"/>
<dbReference type="SMART" id="SM00561">
    <property type="entry name" value="MBT"/>
    <property type="match status" value="1"/>
</dbReference>
<dbReference type="PANTHER" id="PTHR12247:SF131">
    <property type="entry name" value="LD05287P"/>
    <property type="match status" value="1"/>
</dbReference>
<dbReference type="EMBL" id="KZ270446">
    <property type="protein sequence ID" value="OZC05763.1"/>
    <property type="molecule type" value="Genomic_DNA"/>
</dbReference>
<dbReference type="GO" id="GO:0003682">
    <property type="term" value="F:chromatin binding"/>
    <property type="evidence" value="ECO:0007669"/>
    <property type="project" value="TreeGrafter"/>
</dbReference>
<dbReference type="SUPFAM" id="SSF63748">
    <property type="entry name" value="Tudor/PWWP/MBT"/>
    <property type="match status" value="2"/>
</dbReference>
<protein>
    <submittedName>
        <fullName evidence="3">Mbt repeat protein</fullName>
    </submittedName>
</protein>
<dbReference type="Gene3D" id="2.30.30.140">
    <property type="match status" value="3"/>
</dbReference>
<dbReference type="GO" id="GO:0045892">
    <property type="term" value="P:negative regulation of DNA-templated transcription"/>
    <property type="evidence" value="ECO:0007669"/>
    <property type="project" value="TreeGrafter"/>
</dbReference>
<dbReference type="Pfam" id="PF02820">
    <property type="entry name" value="MBT"/>
    <property type="match status" value="2"/>
</dbReference>
<evidence type="ECO:0000313" key="4">
    <source>
        <dbReference type="Proteomes" id="UP000242913"/>
    </source>
</evidence>